<dbReference type="Proteomes" id="UP000654452">
    <property type="component" value="Unassembled WGS sequence"/>
</dbReference>
<evidence type="ECO:0000313" key="2">
    <source>
        <dbReference type="EMBL" id="MBK4720916.1"/>
    </source>
</evidence>
<reference evidence="2 3" key="1">
    <citation type="submission" date="2021-01" db="EMBL/GenBank/DDBJ databases">
        <title>Azospirillum sp. YIM DDC1 draft genome.</title>
        <authorList>
            <person name="Wang Y.-X."/>
        </authorList>
    </citation>
    <scope>NUCLEOTIDE SEQUENCE [LARGE SCALE GENOMIC DNA]</scope>
    <source>
        <strain evidence="2 3">YIM DDC1</strain>
    </source>
</reference>
<dbReference type="InterPro" id="IPR016039">
    <property type="entry name" value="Thiolase-like"/>
</dbReference>
<feature type="domain" description="Thiolase C-terminal" evidence="1">
    <location>
        <begin position="257"/>
        <end position="363"/>
    </location>
</feature>
<dbReference type="Gene3D" id="3.40.47.10">
    <property type="match status" value="1"/>
</dbReference>
<dbReference type="EMBL" id="JAEPIV010000010">
    <property type="protein sequence ID" value="MBK4720916.1"/>
    <property type="molecule type" value="Genomic_DNA"/>
</dbReference>
<evidence type="ECO:0000259" key="1">
    <source>
        <dbReference type="Pfam" id="PF22691"/>
    </source>
</evidence>
<gene>
    <name evidence="2" type="ORF">JJL56_18805</name>
</gene>
<comment type="caution">
    <text evidence="2">The sequence shown here is derived from an EMBL/GenBank/DDBJ whole genome shotgun (WGS) entry which is preliminary data.</text>
</comment>
<dbReference type="PANTHER" id="PTHR42870">
    <property type="entry name" value="ACETYL-COA C-ACETYLTRANSFERASE"/>
    <property type="match status" value="1"/>
</dbReference>
<keyword evidence="3" id="KW-1185">Reference proteome</keyword>
<protein>
    <submittedName>
        <fullName evidence="2">Thiolase family protein</fullName>
    </submittedName>
</protein>
<name>A0ABS1I1I5_9PROT</name>
<dbReference type="Pfam" id="PF22691">
    <property type="entry name" value="Thiolase_C_1"/>
    <property type="match status" value="1"/>
</dbReference>
<proteinExistence type="predicted"/>
<dbReference type="CDD" id="cd00829">
    <property type="entry name" value="SCP-x_thiolase"/>
    <property type="match status" value="1"/>
</dbReference>
<dbReference type="PIRSF" id="PIRSF000429">
    <property type="entry name" value="Ac-CoA_Ac_transf"/>
    <property type="match status" value="1"/>
</dbReference>
<dbReference type="InterPro" id="IPR002155">
    <property type="entry name" value="Thiolase"/>
</dbReference>
<dbReference type="InterPro" id="IPR055140">
    <property type="entry name" value="Thiolase_C_2"/>
</dbReference>
<dbReference type="PANTHER" id="PTHR42870:SF1">
    <property type="entry name" value="NON-SPECIFIC LIPID-TRANSFER PROTEIN-LIKE 2"/>
    <property type="match status" value="1"/>
</dbReference>
<dbReference type="SUPFAM" id="SSF53901">
    <property type="entry name" value="Thiolase-like"/>
    <property type="match status" value="2"/>
</dbReference>
<organism evidence="2 3">
    <name type="scientific">Azospirillum aestuarii</name>
    <dbReference type="NCBI Taxonomy" id="2802052"/>
    <lineage>
        <taxon>Bacteria</taxon>
        <taxon>Pseudomonadati</taxon>
        <taxon>Pseudomonadota</taxon>
        <taxon>Alphaproteobacteria</taxon>
        <taxon>Rhodospirillales</taxon>
        <taxon>Azospirillaceae</taxon>
        <taxon>Azospirillum</taxon>
    </lineage>
</organism>
<evidence type="ECO:0000313" key="3">
    <source>
        <dbReference type="Proteomes" id="UP000654452"/>
    </source>
</evidence>
<accession>A0ABS1I1I5</accession>
<sequence>MNRSEMYPPAVAGVGTTRYGRFPDLDAYDLGQWALREALDDCGLTHADLDGLIVNRIPSYGRFAELCGIDPRYTLATPGHGRFSGVCIQTAALLVSSGTVDTVALVYANDGASAGTTYGGDASGYGGAAGAYGTTDAHWAPYGMTSPGAFHALMMQRHMHLYGTTPEQLGEIAVTFRRHASLNPGAVKRQPFSLDDYLAARFICEPLRLFDYCLINDGAVAMIITSAERARDLRQPPVYIRGASQASSFTGSSFPPEDFWAAPMQAVAKDVYAMAGFGPQDMDGLMIYDNFTPTVLFTLEGFGFCPQGEGGRWIADGHLRLESAFPANTSGGHLSESYLQGWGLNVEAVRQLRGQCGERQIRTPHAIQYMAASPVVTSVIYGRTPA</sequence>
<dbReference type="RefSeq" id="WP_200485903.1">
    <property type="nucleotide sequence ID" value="NZ_JAEPIV010000010.1"/>
</dbReference>